<evidence type="ECO:0000256" key="1">
    <source>
        <dbReference type="ARBA" id="ARBA00004123"/>
    </source>
</evidence>
<comment type="similarity">
    <text evidence="2">Belongs to the RRP1 family.</text>
</comment>
<gene>
    <name evidence="5" type="ORF">OEA41_007678</name>
</gene>
<dbReference type="GO" id="GO:0030688">
    <property type="term" value="C:preribosome, small subunit precursor"/>
    <property type="evidence" value="ECO:0007669"/>
    <property type="project" value="InterPro"/>
</dbReference>
<dbReference type="EMBL" id="JASNWA010000004">
    <property type="protein sequence ID" value="KAK3176355.1"/>
    <property type="molecule type" value="Genomic_DNA"/>
</dbReference>
<protein>
    <submittedName>
        <fullName evidence="5">Uncharacterized protein</fullName>
    </submittedName>
</protein>
<feature type="compositionally biased region" description="Acidic residues" evidence="4">
    <location>
        <begin position="95"/>
        <end position="116"/>
    </location>
</feature>
<comment type="caution">
    <text evidence="5">The sequence shown here is derived from an EMBL/GenBank/DDBJ whole genome shotgun (WGS) entry which is preliminary data.</text>
</comment>
<keyword evidence="6" id="KW-1185">Reference proteome</keyword>
<name>A0AAE0DQL9_9LECA</name>
<dbReference type="InterPro" id="IPR010301">
    <property type="entry name" value="RRP1"/>
</dbReference>
<evidence type="ECO:0000256" key="4">
    <source>
        <dbReference type="SAM" id="MobiDB-lite"/>
    </source>
</evidence>
<keyword evidence="3" id="KW-0539">Nucleus</keyword>
<accession>A0AAE0DQL9</accession>
<evidence type="ECO:0000313" key="6">
    <source>
        <dbReference type="Proteomes" id="UP001276659"/>
    </source>
</evidence>
<evidence type="ECO:0000256" key="3">
    <source>
        <dbReference type="ARBA" id="ARBA00023242"/>
    </source>
</evidence>
<reference evidence="5" key="1">
    <citation type="submission" date="2022-11" db="EMBL/GenBank/DDBJ databases">
        <title>Chromosomal genome sequence assembly and mating type (MAT) locus characterization of the leprose asexual lichenized fungus Lepraria neglecta (Nyl.) Erichsen.</title>
        <authorList>
            <person name="Allen J.L."/>
            <person name="Pfeffer B."/>
        </authorList>
    </citation>
    <scope>NUCLEOTIDE SEQUENCE</scope>
    <source>
        <strain evidence="5">Allen 5258</strain>
    </source>
</reference>
<dbReference type="GO" id="GO:0005634">
    <property type="term" value="C:nucleus"/>
    <property type="evidence" value="ECO:0007669"/>
    <property type="project" value="UniProtKB-SubCell"/>
</dbReference>
<sequence>MERKHGWEGGEGGLVEGYLNLVEEMPLSAGDGKVADGVRYHVLDVWVDGLVGAEGWEGQRGVVMRPVVKLGREGRTKVVRERARAVLEDVRLKESEEDGSGGEAEEGGEGDEDGEF</sequence>
<dbReference type="Pfam" id="PF05997">
    <property type="entry name" value="Nop52"/>
    <property type="match status" value="1"/>
</dbReference>
<dbReference type="Proteomes" id="UP001276659">
    <property type="component" value="Unassembled WGS sequence"/>
</dbReference>
<evidence type="ECO:0000313" key="5">
    <source>
        <dbReference type="EMBL" id="KAK3176355.1"/>
    </source>
</evidence>
<evidence type="ECO:0000256" key="2">
    <source>
        <dbReference type="ARBA" id="ARBA00006374"/>
    </source>
</evidence>
<comment type="subcellular location">
    <subcellularLocation>
        <location evidence="1">Nucleus</location>
    </subcellularLocation>
</comment>
<feature type="region of interest" description="Disordered" evidence="4">
    <location>
        <begin position="90"/>
        <end position="116"/>
    </location>
</feature>
<proteinExistence type="inferred from homology"/>
<organism evidence="5 6">
    <name type="scientific">Lepraria neglecta</name>
    <dbReference type="NCBI Taxonomy" id="209136"/>
    <lineage>
        <taxon>Eukaryota</taxon>
        <taxon>Fungi</taxon>
        <taxon>Dikarya</taxon>
        <taxon>Ascomycota</taxon>
        <taxon>Pezizomycotina</taxon>
        <taxon>Lecanoromycetes</taxon>
        <taxon>OSLEUM clade</taxon>
        <taxon>Lecanoromycetidae</taxon>
        <taxon>Lecanorales</taxon>
        <taxon>Lecanorineae</taxon>
        <taxon>Stereocaulaceae</taxon>
        <taxon>Lepraria</taxon>
    </lineage>
</organism>
<dbReference type="AlphaFoldDB" id="A0AAE0DQL9"/>
<dbReference type="GO" id="GO:0006364">
    <property type="term" value="P:rRNA processing"/>
    <property type="evidence" value="ECO:0007669"/>
    <property type="project" value="InterPro"/>
</dbReference>